<gene>
    <name evidence="1" type="ordered locus">Celal_3187</name>
</gene>
<dbReference type="HOGENOM" id="CLU_069567_0_0_10"/>
<name>E6X4W9_CELAD</name>
<organism evidence="1 2">
    <name type="scientific">Cellulophaga algicola (strain DSM 14237 / IC166 / ACAM 630)</name>
    <dbReference type="NCBI Taxonomy" id="688270"/>
    <lineage>
        <taxon>Bacteria</taxon>
        <taxon>Pseudomonadati</taxon>
        <taxon>Bacteroidota</taxon>
        <taxon>Flavobacteriia</taxon>
        <taxon>Flavobacteriales</taxon>
        <taxon>Flavobacteriaceae</taxon>
        <taxon>Cellulophaga</taxon>
    </lineage>
</organism>
<proteinExistence type="predicted"/>
<dbReference type="Gene3D" id="2.180.10.10">
    <property type="entry name" value="RHS repeat-associated core"/>
    <property type="match status" value="1"/>
</dbReference>
<keyword evidence="2" id="KW-1185">Reference proteome</keyword>
<evidence type="ECO:0008006" key="3">
    <source>
        <dbReference type="Google" id="ProtNLM"/>
    </source>
</evidence>
<evidence type="ECO:0000313" key="1">
    <source>
        <dbReference type="EMBL" id="ADV50461.1"/>
    </source>
</evidence>
<dbReference type="KEGG" id="cao:Celal_3187"/>
<dbReference type="AlphaFoldDB" id="E6X4W9"/>
<sequence>MLFNIKTKKNRLTNLFIGIILIFSLSNCSEKKANNDWTTENLNNKVQSYTELSYEVLEKKKQEKEFKKNEKNFDKLGKITEEFVYEFDESGTKFIPKYNEKDEKTELFCYAIYSNSLLYKWVYEYDEKQNKIKDEIYNSSNELTLERFFTYNEKGNKTETTERYLHNPKGVVNRKTYEYDENENVIRINTYDPTGKDLKSYYTFVYDNYGNKIEENIFKPNGDPSSKWVYKYVFDEKNNWIKKTELDQGLFPKYILERAYVYYE</sequence>
<accession>E6X4W9</accession>
<dbReference type="eggNOG" id="COG3209">
    <property type="taxonomic scope" value="Bacteria"/>
</dbReference>
<dbReference type="EMBL" id="CP002453">
    <property type="protein sequence ID" value="ADV50461.1"/>
    <property type="molecule type" value="Genomic_DNA"/>
</dbReference>
<reference evidence="1 2" key="1">
    <citation type="journal article" date="2010" name="Stand. Genomic Sci.">
        <title>Complete genome sequence of Cellulophaga algicola type strain (IC166).</title>
        <authorList>
            <person name="Abt B."/>
            <person name="Lu M."/>
            <person name="Misra M."/>
            <person name="Han C."/>
            <person name="Nolan M."/>
            <person name="Lucas S."/>
            <person name="Hammon N."/>
            <person name="Deshpande S."/>
            <person name="Cheng J.F."/>
            <person name="Tapia R."/>
            <person name="Goodwin L."/>
            <person name="Pitluck S."/>
            <person name="Liolios K."/>
            <person name="Pagani I."/>
            <person name="Ivanova N."/>
            <person name="Mavromatis K."/>
            <person name="Ovchinikova G."/>
            <person name="Pati A."/>
            <person name="Chen A."/>
            <person name="Palaniappan K."/>
            <person name="Land M."/>
            <person name="Hauser L."/>
            <person name="Chang Y.J."/>
            <person name="Jeffries C.D."/>
            <person name="Detter J.C."/>
            <person name="Brambilla E."/>
            <person name="Rohde M."/>
            <person name="Tindall B.J."/>
            <person name="Goker M."/>
            <person name="Woyke T."/>
            <person name="Bristow J."/>
            <person name="Eisen J.A."/>
            <person name="Markowitz V."/>
            <person name="Hugenholtz P."/>
            <person name="Kyrpides N.C."/>
            <person name="Klenk H.P."/>
            <person name="Lapidus A."/>
        </authorList>
    </citation>
    <scope>NUCLEOTIDE SEQUENCE [LARGE SCALE GENOMIC DNA]</scope>
    <source>
        <strain evidence="2">DSM 14237 / IC166 / ACAM 630</strain>
    </source>
</reference>
<dbReference type="Proteomes" id="UP000008634">
    <property type="component" value="Chromosome"/>
</dbReference>
<evidence type="ECO:0000313" key="2">
    <source>
        <dbReference type="Proteomes" id="UP000008634"/>
    </source>
</evidence>
<protein>
    <recommendedName>
        <fullName evidence="3">YD repeat-containing protein</fullName>
    </recommendedName>
</protein>